<reference evidence="3 4" key="1">
    <citation type="journal article" date="2016" name="G3 (Bethesda)">
        <title>First Draft Assembly and Annotation of the Genome of a California Endemic Oak Quercus lobata Nee (Fagaceae).</title>
        <authorList>
            <person name="Sork V.L."/>
            <person name="Fitz-Gibbon S.T."/>
            <person name="Puiu D."/>
            <person name="Crepeau M."/>
            <person name="Gugger P.F."/>
            <person name="Sherman R."/>
            <person name="Stevens K."/>
            <person name="Langley C.H."/>
            <person name="Pellegrini M."/>
            <person name="Salzberg S.L."/>
        </authorList>
    </citation>
    <scope>NUCLEOTIDE SEQUENCE [LARGE SCALE GENOMIC DNA]</scope>
    <source>
        <strain evidence="3 4">cv. SW786</strain>
    </source>
</reference>
<accession>A0A7N2KKP4</accession>
<keyword evidence="4" id="KW-1185">Reference proteome</keyword>
<dbReference type="Pfam" id="PF05691">
    <property type="entry name" value="Raffinose_syn"/>
    <property type="match status" value="2"/>
</dbReference>
<organism evidence="3 4">
    <name type="scientific">Quercus lobata</name>
    <name type="common">Valley oak</name>
    <dbReference type="NCBI Taxonomy" id="97700"/>
    <lineage>
        <taxon>Eukaryota</taxon>
        <taxon>Viridiplantae</taxon>
        <taxon>Streptophyta</taxon>
        <taxon>Embryophyta</taxon>
        <taxon>Tracheophyta</taxon>
        <taxon>Spermatophyta</taxon>
        <taxon>Magnoliopsida</taxon>
        <taxon>eudicotyledons</taxon>
        <taxon>Gunneridae</taxon>
        <taxon>Pentapetalae</taxon>
        <taxon>rosids</taxon>
        <taxon>fabids</taxon>
        <taxon>Fagales</taxon>
        <taxon>Fagaceae</taxon>
        <taxon>Quercus</taxon>
    </lineage>
</organism>
<dbReference type="EMBL" id="LRBV02000001">
    <property type="status" value="NOT_ANNOTATED_CDS"/>
    <property type="molecule type" value="Genomic_DNA"/>
</dbReference>
<dbReference type="InterPro" id="IPR017853">
    <property type="entry name" value="GH"/>
</dbReference>
<name>A0A7N2KKP4_QUELO</name>
<dbReference type="SUPFAM" id="SSF51445">
    <property type="entry name" value="(Trans)glycosidases"/>
    <property type="match status" value="1"/>
</dbReference>
<sequence length="386" mass="43078">MIELQPFAIDMVGKDCFIDFDSCLVICQKGRDKLKVTGLAGLHNLQLPRQTKLLFTLSRAKSCVLEQLRTDPVKIYSNHKDRKSQDVNVETSQSLEAVYINSGDNPFELLKDSIKFHSTWTGLDGALGMLSTLKSVHNESKRVFKVNEFSKEGEPFIEGTHYLASCSVDGVKFDIQNLMETLGSGIGGWVSLTRFYEEALEQSIARNFKYNNLFLIEFGVFSLKESEVARASEDFMPREPTFQTLHIASVAFNSLLLGEIVVPDWDMAFLQCSGGLKPRELRNLKCLSFFIQSKHDTAEFHAAARAIGGCAAYVSDTAIIAIEMPHAAAKPIQTQHLDLAHLEPIRQAYLISKQYSSKSTNQTISKRASSICGEQCTSETLLRSRS</sequence>
<keyword evidence="2" id="KW-0119">Carbohydrate metabolism</keyword>
<protein>
    <submittedName>
        <fullName evidence="3">Uncharacterized protein</fullName>
    </submittedName>
</protein>
<dbReference type="EnsemblPlants" id="QL01p003704:mrna">
    <property type="protein sequence ID" value="QL01p003704:mrna"/>
    <property type="gene ID" value="QL01p003704"/>
</dbReference>
<evidence type="ECO:0000256" key="1">
    <source>
        <dbReference type="ARBA" id="ARBA00007240"/>
    </source>
</evidence>
<dbReference type="InterPro" id="IPR008811">
    <property type="entry name" value="Glycosyl_hydrolases_36"/>
</dbReference>
<comment type="similarity">
    <text evidence="1">Belongs to the glycosyl hydrolases 36 family.</text>
</comment>
<dbReference type="InParanoid" id="A0A7N2KKP4"/>
<dbReference type="AlphaFoldDB" id="A0A7N2KKP4"/>
<dbReference type="PANTHER" id="PTHR31268">
    <property type="match status" value="1"/>
</dbReference>
<dbReference type="Proteomes" id="UP000594261">
    <property type="component" value="Chromosome 1"/>
</dbReference>
<reference evidence="3" key="2">
    <citation type="submission" date="2021-01" db="UniProtKB">
        <authorList>
            <consortium name="EnsemblPlants"/>
        </authorList>
    </citation>
    <scope>IDENTIFICATION</scope>
</reference>
<dbReference type="PANTHER" id="PTHR31268:SF10">
    <property type="entry name" value="GALACTINOL--SUCROSE GALACTOSYLTRANSFERASE"/>
    <property type="match status" value="1"/>
</dbReference>
<evidence type="ECO:0000313" key="4">
    <source>
        <dbReference type="Proteomes" id="UP000594261"/>
    </source>
</evidence>
<proteinExistence type="inferred from homology"/>
<dbReference type="Gramene" id="QL01p003704:mrna">
    <property type="protein sequence ID" value="QL01p003704:mrna"/>
    <property type="gene ID" value="QL01p003704"/>
</dbReference>
<evidence type="ECO:0000313" key="3">
    <source>
        <dbReference type="EnsemblPlants" id="QL01p003704:mrna"/>
    </source>
</evidence>
<evidence type="ECO:0000256" key="2">
    <source>
        <dbReference type="ARBA" id="ARBA00023277"/>
    </source>
</evidence>